<protein>
    <submittedName>
        <fullName evidence="2">ABC transporter</fullName>
    </submittedName>
</protein>
<keyword evidence="1" id="KW-0472">Membrane</keyword>
<dbReference type="OrthoDB" id="312397at2157"/>
<gene>
    <name evidence="2" type="ORF">J0X27_03485</name>
</gene>
<feature type="transmembrane region" description="Helical" evidence="1">
    <location>
        <begin position="21"/>
        <end position="42"/>
    </location>
</feature>
<feature type="transmembrane region" description="Helical" evidence="1">
    <location>
        <begin position="219"/>
        <end position="242"/>
    </location>
</feature>
<dbReference type="EMBL" id="CP071463">
    <property type="protein sequence ID" value="QSW85910.1"/>
    <property type="molecule type" value="Genomic_DNA"/>
</dbReference>
<proteinExistence type="predicted"/>
<keyword evidence="1" id="KW-1133">Transmembrane helix</keyword>
<feature type="transmembrane region" description="Helical" evidence="1">
    <location>
        <begin position="108"/>
        <end position="128"/>
    </location>
</feature>
<dbReference type="GeneID" id="63182775"/>
<keyword evidence="3" id="KW-1185">Reference proteome</keyword>
<sequence>MSGHRRLLIAVFEKQLILLKRYWLNTVLMLFGVYLMFAMVFFGGQTVGGNSIDSALDTVVIGFFLFLAASAAYFDVARSIMQEAQWGTLEQLYMSPFGIGHVLGVKTVFNIVVSIGLAIGLLGLMLVTTGRSLTVDLVTIVPLLVMTILPAVGIGYFIAGLSLLYKRIENVQQLLQFGFVGLIAAPGAVQGPILVFLPLSFGSDLLMRAMTDGTRLWEFSLLELTALVGSSVGYLVVGYVIFGRFVERTRKRGIMGHY</sequence>
<dbReference type="AlphaFoldDB" id="A0A8A2UBA6"/>
<reference evidence="2 3" key="1">
    <citation type="journal article" date="2006" name="Int. J. Syst. Evol. Microbiol.">
        <title>Haloterrigena longa sp. nov. and Haloterrigena limicola sp. nov., extremely halophilic archaea isolated from a salt lake.</title>
        <authorList>
            <person name="Cui H.L."/>
            <person name="Tohty D."/>
            <person name="Zhou P.J."/>
            <person name="Liu S.J."/>
        </authorList>
    </citation>
    <scope>NUCLEOTIDE SEQUENCE [LARGE SCALE GENOMIC DNA]</scope>
    <source>
        <strain evidence="2 3">ABH32</strain>
    </source>
</reference>
<keyword evidence="1" id="KW-0812">Transmembrane</keyword>
<feature type="transmembrane region" description="Helical" evidence="1">
    <location>
        <begin position="54"/>
        <end position="74"/>
    </location>
</feature>
<evidence type="ECO:0000313" key="2">
    <source>
        <dbReference type="EMBL" id="QSW85910.1"/>
    </source>
</evidence>
<evidence type="ECO:0000256" key="1">
    <source>
        <dbReference type="SAM" id="Phobius"/>
    </source>
</evidence>
<dbReference type="KEGG" id="hlo:J0X27_03485"/>
<name>A0A8A2UBA6_9EURY</name>
<feature type="transmembrane region" description="Helical" evidence="1">
    <location>
        <begin position="140"/>
        <end position="165"/>
    </location>
</feature>
<dbReference type="InterPro" id="IPR051784">
    <property type="entry name" value="Nod_factor_ABC_transporter"/>
</dbReference>
<dbReference type="Proteomes" id="UP000663191">
    <property type="component" value="Chromosome"/>
</dbReference>
<dbReference type="RefSeq" id="WP_207271070.1">
    <property type="nucleotide sequence ID" value="NZ_CP071463.1"/>
</dbReference>
<accession>A0A8A2UBA6</accession>
<organism evidence="2 3">
    <name type="scientific">Natrinema longum</name>
    <dbReference type="NCBI Taxonomy" id="370324"/>
    <lineage>
        <taxon>Archaea</taxon>
        <taxon>Methanobacteriati</taxon>
        <taxon>Methanobacteriota</taxon>
        <taxon>Stenosarchaea group</taxon>
        <taxon>Halobacteria</taxon>
        <taxon>Halobacteriales</taxon>
        <taxon>Natrialbaceae</taxon>
        <taxon>Natrinema</taxon>
    </lineage>
</organism>
<dbReference type="PANTHER" id="PTHR43229">
    <property type="entry name" value="NODULATION PROTEIN J"/>
    <property type="match status" value="1"/>
</dbReference>
<evidence type="ECO:0000313" key="3">
    <source>
        <dbReference type="Proteomes" id="UP000663191"/>
    </source>
</evidence>
<dbReference type="PANTHER" id="PTHR43229:SF2">
    <property type="entry name" value="NODULATION PROTEIN J"/>
    <property type="match status" value="1"/>
</dbReference>
<feature type="transmembrane region" description="Helical" evidence="1">
    <location>
        <begin position="177"/>
        <end position="199"/>
    </location>
</feature>